<feature type="domain" description="Aldehyde dehydrogenase" evidence="6">
    <location>
        <begin position="16"/>
        <end position="476"/>
    </location>
</feature>
<evidence type="ECO:0000313" key="8">
    <source>
        <dbReference type="Proteomes" id="UP000316142"/>
    </source>
</evidence>
<dbReference type="InterPro" id="IPR016161">
    <property type="entry name" value="Ald_DH/histidinol_DH"/>
</dbReference>
<proteinExistence type="inferred from homology"/>
<dbReference type="Gene3D" id="3.40.309.10">
    <property type="entry name" value="Aldehyde Dehydrogenase, Chain A, domain 2"/>
    <property type="match status" value="1"/>
</dbReference>
<dbReference type="EMBL" id="VHIZ01000051">
    <property type="protein sequence ID" value="TPV23638.1"/>
    <property type="molecule type" value="Genomic_DNA"/>
</dbReference>
<keyword evidence="8" id="KW-1185">Reference proteome</keyword>
<accession>A0ABY2Z555</accession>
<name>A0ABY2Z555_9GAMM</name>
<comment type="caution">
    <text evidence="7">The sequence shown here is derived from an EMBL/GenBank/DDBJ whole genome shotgun (WGS) entry which is preliminary data.</text>
</comment>
<dbReference type="InterPro" id="IPR015590">
    <property type="entry name" value="Aldehyde_DH_dom"/>
</dbReference>
<evidence type="ECO:0000259" key="6">
    <source>
        <dbReference type="Pfam" id="PF00171"/>
    </source>
</evidence>
<evidence type="ECO:0000256" key="1">
    <source>
        <dbReference type="ARBA" id="ARBA00009986"/>
    </source>
</evidence>
<evidence type="ECO:0000256" key="4">
    <source>
        <dbReference type="PROSITE-ProRule" id="PRU10007"/>
    </source>
</evidence>
<dbReference type="InterPro" id="IPR016163">
    <property type="entry name" value="Ald_DH_C"/>
</dbReference>
<gene>
    <name evidence="7" type="ORF">FJW00_14870</name>
</gene>
<evidence type="ECO:0000256" key="5">
    <source>
        <dbReference type="RuleBase" id="RU003345"/>
    </source>
</evidence>
<protein>
    <submittedName>
        <fullName evidence="7">Aldehyde dehydrogenase family protein</fullName>
    </submittedName>
</protein>
<dbReference type="InterPro" id="IPR029510">
    <property type="entry name" value="Ald_DH_CS_GLU"/>
</dbReference>
<dbReference type="Pfam" id="PF00171">
    <property type="entry name" value="Aldedh"/>
    <property type="match status" value="1"/>
</dbReference>
<sequence length="487" mass="52988">MGSNEFFQRQFIAGKWCNGSKNAVLKNRNPWNLELLSEITLADHSDLDIAYAAAENAQKSWAQCPARTRAKILLKAVEIMDNRHDEIVEWLIAESGSTRTKAELEFSAVREGTFTAAFLPSRVHGLIKPVSIPGKESRVYRSPVGVIGVISPWNWPMHLTNRSVAPALALGNAVVVKPADDTPVTGGLLLASIYEEAGLPPGLLNIVVGKVADIGDPFILHPVPSFISFTGSTRVGRHIGSLAVSGKHIKRVGLELGGNAPCVVLDDADIGLAVTGATVGRFLHQGQICMSTNRIIVDKTIYDEFTGAFVERVSKLKCGNPADPDTVIGPLINQRQADAALSRIQAARQHGHRVLLEGEASGRLIPPHIFADVPNDSCLAQTEQFAPVASIIRAEDEDHALRLANETEFGLSSAVFTRDEARGLKFASGIHAGMTHINDITPNDDPDNMFGGEKNSGIGRFNSDWIIHEFTREQWITVQREARHYPF</sequence>
<comment type="similarity">
    <text evidence="1 5">Belongs to the aldehyde dehydrogenase family.</text>
</comment>
<dbReference type="RefSeq" id="WP_140924669.1">
    <property type="nucleotide sequence ID" value="NZ_VHIZ01000051.1"/>
</dbReference>
<keyword evidence="2 5" id="KW-0560">Oxidoreductase</keyword>
<dbReference type="SUPFAM" id="SSF53720">
    <property type="entry name" value="ALDH-like"/>
    <property type="match status" value="1"/>
</dbReference>
<organism evidence="7 8">
    <name type="scientific">Pantoea anthophila</name>
    <dbReference type="NCBI Taxonomy" id="470931"/>
    <lineage>
        <taxon>Bacteria</taxon>
        <taxon>Pseudomonadati</taxon>
        <taxon>Pseudomonadota</taxon>
        <taxon>Gammaproteobacteria</taxon>
        <taxon>Enterobacterales</taxon>
        <taxon>Erwiniaceae</taxon>
        <taxon>Pantoea</taxon>
    </lineage>
</organism>
<feature type="active site" evidence="4">
    <location>
        <position position="255"/>
    </location>
</feature>
<evidence type="ECO:0000256" key="3">
    <source>
        <dbReference type="ARBA" id="ARBA00023027"/>
    </source>
</evidence>
<dbReference type="PANTHER" id="PTHR42986">
    <property type="entry name" value="BENZALDEHYDE DEHYDROGENASE YFMT"/>
    <property type="match status" value="1"/>
</dbReference>
<dbReference type="InterPro" id="IPR016162">
    <property type="entry name" value="Ald_DH_N"/>
</dbReference>
<dbReference type="Proteomes" id="UP000316142">
    <property type="component" value="Unassembled WGS sequence"/>
</dbReference>
<keyword evidence="3" id="KW-0520">NAD</keyword>
<evidence type="ECO:0000256" key="2">
    <source>
        <dbReference type="ARBA" id="ARBA00023002"/>
    </source>
</evidence>
<evidence type="ECO:0000313" key="7">
    <source>
        <dbReference type="EMBL" id="TPV23638.1"/>
    </source>
</evidence>
<dbReference type="Gene3D" id="3.40.605.10">
    <property type="entry name" value="Aldehyde Dehydrogenase, Chain A, domain 1"/>
    <property type="match status" value="1"/>
</dbReference>
<dbReference type="PROSITE" id="PS00687">
    <property type="entry name" value="ALDEHYDE_DEHYDR_GLU"/>
    <property type="match status" value="1"/>
</dbReference>
<reference evidence="7 8" key="1">
    <citation type="submission" date="2019-06" db="EMBL/GenBank/DDBJ databases">
        <title>Taxogenomics and systematics of the genus Pantoea.</title>
        <authorList>
            <person name="Tambong J.T."/>
        </authorList>
    </citation>
    <scope>NUCLEOTIDE SEQUENCE [LARGE SCALE GENOMIC DNA]</scope>
    <source>
        <strain evidence="7 8">LMG 2558</strain>
    </source>
</reference>
<dbReference type="PANTHER" id="PTHR42986:SF1">
    <property type="entry name" value="BENZALDEHYDE DEHYDROGENASE YFMT"/>
    <property type="match status" value="1"/>
</dbReference>